<evidence type="ECO:0000256" key="4">
    <source>
        <dbReference type="ARBA" id="ARBA00022839"/>
    </source>
</evidence>
<comment type="caution">
    <text evidence="8">The sequence shown here is derived from an EMBL/GenBank/DDBJ whole genome shotgun (WGS) entry which is preliminary data.</text>
</comment>
<dbReference type="InterPro" id="IPR012337">
    <property type="entry name" value="RNaseH-like_sf"/>
</dbReference>
<feature type="domain" description="Exonuclease" evidence="7">
    <location>
        <begin position="2"/>
        <end position="198"/>
    </location>
</feature>
<dbReference type="GO" id="GO:0000027">
    <property type="term" value="P:ribosomal large subunit assembly"/>
    <property type="evidence" value="ECO:0007669"/>
    <property type="project" value="TreeGrafter"/>
</dbReference>
<dbReference type="SMART" id="SM00479">
    <property type="entry name" value="EXOIII"/>
    <property type="match status" value="1"/>
</dbReference>
<dbReference type="GO" id="GO:0004527">
    <property type="term" value="F:exonuclease activity"/>
    <property type="evidence" value="ECO:0007669"/>
    <property type="project" value="UniProtKB-KW"/>
</dbReference>
<dbReference type="SUPFAM" id="SSF53098">
    <property type="entry name" value="Ribonuclease H-like"/>
    <property type="match status" value="1"/>
</dbReference>
<dbReference type="GO" id="GO:0006364">
    <property type="term" value="P:rRNA processing"/>
    <property type="evidence" value="ECO:0007669"/>
    <property type="project" value="UniProtKB-KW"/>
</dbReference>
<organism evidence="8 9">
    <name type="scientific">Lasiodiplodia hormozganensis</name>
    <dbReference type="NCBI Taxonomy" id="869390"/>
    <lineage>
        <taxon>Eukaryota</taxon>
        <taxon>Fungi</taxon>
        <taxon>Dikarya</taxon>
        <taxon>Ascomycota</taxon>
        <taxon>Pezizomycotina</taxon>
        <taxon>Dothideomycetes</taxon>
        <taxon>Dothideomycetes incertae sedis</taxon>
        <taxon>Botryosphaeriales</taxon>
        <taxon>Botryosphaeriaceae</taxon>
        <taxon>Lasiodiplodia</taxon>
    </lineage>
</organism>
<keyword evidence="3" id="KW-0378">Hydrolase</keyword>
<keyword evidence="2" id="KW-0540">Nuclease</keyword>
<dbReference type="InterPro" id="IPR013520">
    <property type="entry name" value="Ribonucl_H"/>
</dbReference>
<dbReference type="PANTHER" id="PTHR12801:SF45">
    <property type="entry name" value="RNA EXONUCLEASE 4"/>
    <property type="match status" value="1"/>
</dbReference>
<dbReference type="AlphaFoldDB" id="A0AA39XP51"/>
<accession>A0AA39XP51</accession>
<evidence type="ECO:0000313" key="8">
    <source>
        <dbReference type="EMBL" id="KAK0637637.1"/>
    </source>
</evidence>
<evidence type="ECO:0000313" key="9">
    <source>
        <dbReference type="Proteomes" id="UP001175001"/>
    </source>
</evidence>
<dbReference type="PANTHER" id="PTHR12801">
    <property type="entry name" value="RNA EXONUCLEASE REXO1 / RECO3 FAMILY MEMBER-RELATED"/>
    <property type="match status" value="1"/>
</dbReference>
<gene>
    <name evidence="8" type="primary">SDN5</name>
    <name evidence="8" type="ORF">DIS24_g10619</name>
</gene>
<evidence type="ECO:0000256" key="5">
    <source>
        <dbReference type="ARBA" id="ARBA00025599"/>
    </source>
</evidence>
<evidence type="ECO:0000256" key="3">
    <source>
        <dbReference type="ARBA" id="ARBA00022801"/>
    </source>
</evidence>
<proteinExistence type="predicted"/>
<evidence type="ECO:0000256" key="2">
    <source>
        <dbReference type="ARBA" id="ARBA00022722"/>
    </source>
</evidence>
<keyword evidence="4" id="KW-0269">Exonuclease</keyword>
<dbReference type="EMBL" id="JAUJDW010000119">
    <property type="protein sequence ID" value="KAK0637637.1"/>
    <property type="molecule type" value="Genomic_DNA"/>
</dbReference>
<dbReference type="Gene3D" id="3.30.420.10">
    <property type="entry name" value="Ribonuclease H-like superfamily/Ribonuclease H"/>
    <property type="match status" value="1"/>
</dbReference>
<dbReference type="GO" id="GO:0003676">
    <property type="term" value="F:nucleic acid binding"/>
    <property type="evidence" value="ECO:0007669"/>
    <property type="project" value="InterPro"/>
</dbReference>
<feature type="compositionally biased region" description="Polar residues" evidence="6">
    <location>
        <begin position="124"/>
        <end position="141"/>
    </location>
</feature>
<dbReference type="InterPro" id="IPR036397">
    <property type="entry name" value="RNaseH_sf"/>
</dbReference>
<protein>
    <submittedName>
        <fullName evidence="8">Small RNA degrading nuclease 5</fullName>
    </submittedName>
</protein>
<evidence type="ECO:0000256" key="1">
    <source>
        <dbReference type="ARBA" id="ARBA00022552"/>
    </source>
</evidence>
<evidence type="ECO:0000259" key="7">
    <source>
        <dbReference type="SMART" id="SM00479"/>
    </source>
</evidence>
<feature type="region of interest" description="Disordered" evidence="6">
    <location>
        <begin position="119"/>
        <end position="160"/>
    </location>
</feature>
<keyword evidence="1" id="KW-0698">rRNA processing</keyword>
<name>A0AA39XP51_9PEZI</name>
<dbReference type="GO" id="GO:0005634">
    <property type="term" value="C:nucleus"/>
    <property type="evidence" value="ECO:0007669"/>
    <property type="project" value="TreeGrafter"/>
</dbReference>
<dbReference type="CDD" id="cd06137">
    <property type="entry name" value="DEDDh_RNase"/>
    <property type="match status" value="1"/>
</dbReference>
<comment type="function">
    <text evidence="5">Exoribonuclease involved in ribosome biosynthesis. Involved in the processing of ITS1, the internal transcribed spacer localized between the 18S and 5.8S rRNAs.</text>
</comment>
<evidence type="ECO:0000256" key="6">
    <source>
        <dbReference type="SAM" id="MobiDB-lite"/>
    </source>
</evidence>
<keyword evidence="9" id="KW-1185">Reference proteome</keyword>
<dbReference type="Proteomes" id="UP001175001">
    <property type="component" value="Unassembled WGS sequence"/>
</dbReference>
<dbReference type="InterPro" id="IPR047021">
    <property type="entry name" value="REXO1/3/4-like"/>
</dbReference>
<reference evidence="8" key="1">
    <citation type="submission" date="2023-06" db="EMBL/GenBank/DDBJ databases">
        <title>Multi-omics analyses reveal the molecular pathogenesis toolkit of Lasiodiplodia hormozganensis, a cross-kingdom pathogen.</title>
        <authorList>
            <person name="Felix C."/>
            <person name="Meneses R."/>
            <person name="Goncalves M.F.M."/>
            <person name="Tilleman L."/>
            <person name="Duarte A.S."/>
            <person name="Jorrin-Novo J.V."/>
            <person name="Van De Peer Y."/>
            <person name="Deforce D."/>
            <person name="Van Nieuwerburgh F."/>
            <person name="Esteves A.C."/>
            <person name="Alves A."/>
        </authorList>
    </citation>
    <scope>NUCLEOTIDE SEQUENCE</scope>
    <source>
        <strain evidence="8">CBS 339.90</strain>
    </source>
</reference>
<sequence>MGTAASGDSELIRVTLVDYFTSEILLDSLVFPSVPMRDLRSRFSGVTWSELNKARKARKCIFGRENARKAVWKFVGPNTIVVGHSAYNDLLALRWAHTTVVDTYYLDALQPPKLDIKDAEDVKQASSDSNENEPTATSASGSEPKRGPKRPSPKSLKGMALEKLGREIQTAGKQGHDSLEDAIATRDLARWVVYNAQV</sequence>